<evidence type="ECO:0000313" key="3">
    <source>
        <dbReference type="Proteomes" id="UP001221898"/>
    </source>
</evidence>
<reference evidence="2" key="1">
    <citation type="journal article" date="2023" name="Science">
        <title>Genome structures resolve the early diversification of teleost fishes.</title>
        <authorList>
            <person name="Parey E."/>
            <person name="Louis A."/>
            <person name="Montfort J."/>
            <person name="Bouchez O."/>
            <person name="Roques C."/>
            <person name="Iampietro C."/>
            <person name="Lluch J."/>
            <person name="Castinel A."/>
            <person name="Donnadieu C."/>
            <person name="Desvignes T."/>
            <person name="Floi Bucao C."/>
            <person name="Jouanno E."/>
            <person name="Wen M."/>
            <person name="Mejri S."/>
            <person name="Dirks R."/>
            <person name="Jansen H."/>
            <person name="Henkel C."/>
            <person name="Chen W.J."/>
            <person name="Zahm M."/>
            <person name="Cabau C."/>
            <person name="Klopp C."/>
            <person name="Thompson A.W."/>
            <person name="Robinson-Rechavi M."/>
            <person name="Braasch I."/>
            <person name="Lecointre G."/>
            <person name="Bobe J."/>
            <person name="Postlethwait J.H."/>
            <person name="Berthelot C."/>
            <person name="Roest Crollius H."/>
            <person name="Guiguen Y."/>
        </authorList>
    </citation>
    <scope>NUCLEOTIDE SEQUENCE</scope>
    <source>
        <strain evidence="2">NC1722</strain>
    </source>
</reference>
<keyword evidence="3" id="KW-1185">Reference proteome</keyword>
<feature type="region of interest" description="Disordered" evidence="1">
    <location>
        <begin position="105"/>
        <end position="129"/>
    </location>
</feature>
<proteinExistence type="predicted"/>
<accession>A0AAD7WAP8</accession>
<organism evidence="2 3">
    <name type="scientific">Aldrovandia affinis</name>
    <dbReference type="NCBI Taxonomy" id="143900"/>
    <lineage>
        <taxon>Eukaryota</taxon>
        <taxon>Metazoa</taxon>
        <taxon>Chordata</taxon>
        <taxon>Craniata</taxon>
        <taxon>Vertebrata</taxon>
        <taxon>Euteleostomi</taxon>
        <taxon>Actinopterygii</taxon>
        <taxon>Neopterygii</taxon>
        <taxon>Teleostei</taxon>
        <taxon>Notacanthiformes</taxon>
        <taxon>Halosauridae</taxon>
        <taxon>Aldrovandia</taxon>
    </lineage>
</organism>
<feature type="compositionally biased region" description="Low complexity" evidence="1">
    <location>
        <begin position="61"/>
        <end position="73"/>
    </location>
</feature>
<dbReference type="Proteomes" id="UP001221898">
    <property type="component" value="Unassembled WGS sequence"/>
</dbReference>
<evidence type="ECO:0000256" key="1">
    <source>
        <dbReference type="SAM" id="MobiDB-lite"/>
    </source>
</evidence>
<sequence length="179" mass="19458">MAPGQPASIYGVPKKVAVQQLCSSGLSNSDRHYQAVSSLSQPLNLSQIQPSVTSQSKDRTGSSSSRQQRTHTSAASSNIPYRLQEASFFGTAPNLYTHPTPQAVDSMHGSVPSSSSHHTGSRAPYSSLGLLHSDSSLHMAGPDRARYQHHFPAQPYTRSNVTHGCYQFSPRKLNQHPYL</sequence>
<gene>
    <name evidence="2" type="ORF">AAFF_G00110350</name>
</gene>
<dbReference type="EMBL" id="JAINUG010000173">
    <property type="protein sequence ID" value="KAJ8390161.1"/>
    <property type="molecule type" value="Genomic_DNA"/>
</dbReference>
<protein>
    <submittedName>
        <fullName evidence="2">Uncharacterized protein</fullName>
    </submittedName>
</protein>
<feature type="region of interest" description="Disordered" evidence="1">
    <location>
        <begin position="35"/>
        <end position="77"/>
    </location>
</feature>
<feature type="compositionally biased region" description="Low complexity" evidence="1">
    <location>
        <begin position="106"/>
        <end position="118"/>
    </location>
</feature>
<name>A0AAD7WAP8_9TELE</name>
<evidence type="ECO:0000313" key="2">
    <source>
        <dbReference type="EMBL" id="KAJ8390161.1"/>
    </source>
</evidence>
<comment type="caution">
    <text evidence="2">The sequence shown here is derived from an EMBL/GenBank/DDBJ whole genome shotgun (WGS) entry which is preliminary data.</text>
</comment>
<feature type="compositionally biased region" description="Polar residues" evidence="1">
    <location>
        <begin position="35"/>
        <end position="55"/>
    </location>
</feature>
<dbReference type="AlphaFoldDB" id="A0AAD7WAP8"/>